<comment type="caution">
    <text evidence="1">The sequence shown here is derived from an EMBL/GenBank/DDBJ whole genome shotgun (WGS) entry which is preliminary data.</text>
</comment>
<name>A0ACB9JW50_9ASTR</name>
<organism evidence="1 2">
    <name type="scientific">Smallanthus sonchifolius</name>
    <dbReference type="NCBI Taxonomy" id="185202"/>
    <lineage>
        <taxon>Eukaryota</taxon>
        <taxon>Viridiplantae</taxon>
        <taxon>Streptophyta</taxon>
        <taxon>Embryophyta</taxon>
        <taxon>Tracheophyta</taxon>
        <taxon>Spermatophyta</taxon>
        <taxon>Magnoliopsida</taxon>
        <taxon>eudicotyledons</taxon>
        <taxon>Gunneridae</taxon>
        <taxon>Pentapetalae</taxon>
        <taxon>asterids</taxon>
        <taxon>campanulids</taxon>
        <taxon>Asterales</taxon>
        <taxon>Asteraceae</taxon>
        <taxon>Asteroideae</taxon>
        <taxon>Heliantheae alliance</taxon>
        <taxon>Millerieae</taxon>
        <taxon>Smallanthus</taxon>
    </lineage>
</organism>
<dbReference type="Proteomes" id="UP001056120">
    <property type="component" value="Linkage Group LG02"/>
</dbReference>
<protein>
    <submittedName>
        <fullName evidence="1">Uncharacterized protein</fullName>
    </submittedName>
</protein>
<sequence length="161" mass="17610">MGRELRRKTTMGGCGLTYAAAVIALTCTIHAVHTRPHDPFIAQVTDQLNHHLLGTPTGHPFTAFIQEHDKQYYTREEYLHRLGVFSKNLLRAAEHQLLDPTTVHGVTPFSDLSEEEFEMMYLGGGGGWVAGGGGVRGWSAISSLSLTICSCASIVRHGYAE</sequence>
<evidence type="ECO:0000313" key="1">
    <source>
        <dbReference type="EMBL" id="KAI3824265.1"/>
    </source>
</evidence>
<keyword evidence="2" id="KW-1185">Reference proteome</keyword>
<gene>
    <name evidence="1" type="ORF">L1987_05716</name>
</gene>
<accession>A0ACB9JW50</accession>
<reference evidence="1 2" key="2">
    <citation type="journal article" date="2022" name="Mol. Ecol. Resour.">
        <title>The genomes of chicory, endive, great burdock and yacon provide insights into Asteraceae paleo-polyploidization history and plant inulin production.</title>
        <authorList>
            <person name="Fan W."/>
            <person name="Wang S."/>
            <person name="Wang H."/>
            <person name="Wang A."/>
            <person name="Jiang F."/>
            <person name="Liu H."/>
            <person name="Zhao H."/>
            <person name="Xu D."/>
            <person name="Zhang Y."/>
        </authorList>
    </citation>
    <scope>NUCLEOTIDE SEQUENCE [LARGE SCALE GENOMIC DNA]</scope>
    <source>
        <strain evidence="2">cv. Yunnan</strain>
        <tissue evidence="1">Leaves</tissue>
    </source>
</reference>
<dbReference type="EMBL" id="CM042019">
    <property type="protein sequence ID" value="KAI3824265.1"/>
    <property type="molecule type" value="Genomic_DNA"/>
</dbReference>
<evidence type="ECO:0000313" key="2">
    <source>
        <dbReference type="Proteomes" id="UP001056120"/>
    </source>
</evidence>
<proteinExistence type="predicted"/>
<reference evidence="2" key="1">
    <citation type="journal article" date="2022" name="Mol. Ecol. Resour.">
        <title>The genomes of chicory, endive, great burdock and yacon provide insights into Asteraceae palaeo-polyploidization history and plant inulin production.</title>
        <authorList>
            <person name="Fan W."/>
            <person name="Wang S."/>
            <person name="Wang H."/>
            <person name="Wang A."/>
            <person name="Jiang F."/>
            <person name="Liu H."/>
            <person name="Zhao H."/>
            <person name="Xu D."/>
            <person name="Zhang Y."/>
        </authorList>
    </citation>
    <scope>NUCLEOTIDE SEQUENCE [LARGE SCALE GENOMIC DNA]</scope>
    <source>
        <strain evidence="2">cv. Yunnan</strain>
    </source>
</reference>